<name>A0A2Z7DF59_9LAMI</name>
<feature type="region of interest" description="Disordered" evidence="1">
    <location>
        <begin position="121"/>
        <end position="143"/>
    </location>
</feature>
<accession>A0A2Z7DF59</accession>
<keyword evidence="3" id="KW-1185">Reference proteome</keyword>
<protein>
    <submittedName>
        <fullName evidence="2">Uncharacterized protein</fullName>
    </submittedName>
</protein>
<evidence type="ECO:0000313" key="3">
    <source>
        <dbReference type="Proteomes" id="UP000250235"/>
    </source>
</evidence>
<dbReference type="AlphaFoldDB" id="A0A2Z7DF59"/>
<sequence length="264" mass="30178">MCASWAHHRAQHVRTAIDQRAQRVLATVRNMCALLPAGGRKACRDVRAGCAHDPPIPASICAWRAPGSDQFYEEIGTSIVGGFCLLIWSTTGIPIPSPVCTRKLDEDFTDGISSPERSERYFRRQRRRRRQAASEAGGRRRRRWQRRGYERKNKLRSFWCVSNEYPRASIYRFSMGLNQLNGLQVHHCGSIIIPIDDQIGPFYIVYKTEHYDVKTIFRTTCWSAIISPVRCQRGSTHLEVARDLLALVCEVSRSHVGQHVRVDV</sequence>
<evidence type="ECO:0000256" key="1">
    <source>
        <dbReference type="SAM" id="MobiDB-lite"/>
    </source>
</evidence>
<reference evidence="2 3" key="1">
    <citation type="journal article" date="2015" name="Proc. Natl. Acad. Sci. U.S.A.">
        <title>The resurrection genome of Boea hygrometrica: A blueprint for survival of dehydration.</title>
        <authorList>
            <person name="Xiao L."/>
            <person name="Yang G."/>
            <person name="Zhang L."/>
            <person name="Yang X."/>
            <person name="Zhao S."/>
            <person name="Ji Z."/>
            <person name="Zhou Q."/>
            <person name="Hu M."/>
            <person name="Wang Y."/>
            <person name="Chen M."/>
            <person name="Xu Y."/>
            <person name="Jin H."/>
            <person name="Xiao X."/>
            <person name="Hu G."/>
            <person name="Bao F."/>
            <person name="Hu Y."/>
            <person name="Wan P."/>
            <person name="Li L."/>
            <person name="Deng X."/>
            <person name="Kuang T."/>
            <person name="Xiang C."/>
            <person name="Zhu J.K."/>
            <person name="Oliver M.J."/>
            <person name="He Y."/>
        </authorList>
    </citation>
    <scope>NUCLEOTIDE SEQUENCE [LARGE SCALE GENOMIC DNA]</scope>
    <source>
        <strain evidence="3">cv. XS01</strain>
    </source>
</reference>
<dbReference type="Proteomes" id="UP000250235">
    <property type="component" value="Unassembled WGS sequence"/>
</dbReference>
<proteinExistence type="predicted"/>
<dbReference type="EMBL" id="KQ986747">
    <property type="protein sequence ID" value="KZV58528.1"/>
    <property type="molecule type" value="Genomic_DNA"/>
</dbReference>
<evidence type="ECO:0000313" key="2">
    <source>
        <dbReference type="EMBL" id="KZV58528.1"/>
    </source>
</evidence>
<organism evidence="2 3">
    <name type="scientific">Dorcoceras hygrometricum</name>
    <dbReference type="NCBI Taxonomy" id="472368"/>
    <lineage>
        <taxon>Eukaryota</taxon>
        <taxon>Viridiplantae</taxon>
        <taxon>Streptophyta</taxon>
        <taxon>Embryophyta</taxon>
        <taxon>Tracheophyta</taxon>
        <taxon>Spermatophyta</taxon>
        <taxon>Magnoliopsida</taxon>
        <taxon>eudicotyledons</taxon>
        <taxon>Gunneridae</taxon>
        <taxon>Pentapetalae</taxon>
        <taxon>asterids</taxon>
        <taxon>lamiids</taxon>
        <taxon>Lamiales</taxon>
        <taxon>Gesneriaceae</taxon>
        <taxon>Didymocarpoideae</taxon>
        <taxon>Trichosporeae</taxon>
        <taxon>Loxocarpinae</taxon>
        <taxon>Dorcoceras</taxon>
    </lineage>
</organism>
<gene>
    <name evidence="2" type="ORF">F511_19468</name>
</gene>